<feature type="transmembrane region" description="Helical" evidence="1">
    <location>
        <begin position="68"/>
        <end position="95"/>
    </location>
</feature>
<reference evidence="2" key="1">
    <citation type="submission" date="2015-07" db="EMBL/GenBank/DDBJ databases">
        <title>MeaNS - Measles Nucleotide Surveillance Program.</title>
        <authorList>
            <person name="Tran T."/>
            <person name="Druce J."/>
        </authorList>
    </citation>
    <scope>NUCLEOTIDE SEQUENCE</scope>
    <source>
        <strain evidence="2">UCB-OBI-ISO-001</strain>
        <tissue evidence="2">Gonad</tissue>
    </source>
</reference>
<feature type="transmembrane region" description="Helical" evidence="1">
    <location>
        <begin position="107"/>
        <end position="127"/>
    </location>
</feature>
<proteinExistence type="predicted"/>
<sequence length="137" mass="15530">MNTIINCLLPIKFGFIVVDESSLVEVPSLLKKKQTGKYRYCLCIICFTMQHIKFLIEINADLLMRNFSVTLCLLKCLHSFLGLGISSCINTNILFCIYHHDVFSPSLFNIFTNLLLAGIDIILALSFDLHVHTSDKT</sequence>
<gene>
    <name evidence="2" type="ORF">OCBIM_22005994mg</name>
</gene>
<keyword evidence="1" id="KW-1133">Transmembrane helix</keyword>
<dbReference type="EMBL" id="KQ425779">
    <property type="protein sequence ID" value="KOF68985.1"/>
    <property type="molecule type" value="Genomic_DNA"/>
</dbReference>
<accession>A0A0L8FX75</accession>
<name>A0A0L8FX75_OCTBM</name>
<keyword evidence="1" id="KW-0472">Membrane</keyword>
<protein>
    <submittedName>
        <fullName evidence="2">Uncharacterized protein</fullName>
    </submittedName>
</protein>
<evidence type="ECO:0000256" key="1">
    <source>
        <dbReference type="SAM" id="Phobius"/>
    </source>
</evidence>
<evidence type="ECO:0000313" key="2">
    <source>
        <dbReference type="EMBL" id="KOF68985.1"/>
    </source>
</evidence>
<organism evidence="2">
    <name type="scientific">Octopus bimaculoides</name>
    <name type="common">California two-spotted octopus</name>
    <dbReference type="NCBI Taxonomy" id="37653"/>
    <lineage>
        <taxon>Eukaryota</taxon>
        <taxon>Metazoa</taxon>
        <taxon>Spiralia</taxon>
        <taxon>Lophotrochozoa</taxon>
        <taxon>Mollusca</taxon>
        <taxon>Cephalopoda</taxon>
        <taxon>Coleoidea</taxon>
        <taxon>Octopodiformes</taxon>
        <taxon>Octopoda</taxon>
        <taxon>Incirrata</taxon>
        <taxon>Octopodidae</taxon>
        <taxon>Octopus</taxon>
    </lineage>
</organism>
<dbReference type="AlphaFoldDB" id="A0A0L8FX75"/>
<feature type="transmembrane region" description="Helical" evidence="1">
    <location>
        <begin position="38"/>
        <end position="56"/>
    </location>
</feature>
<keyword evidence="1" id="KW-0812">Transmembrane</keyword>